<name>A0A2S1LH73_9FLAO</name>
<dbReference type="InterPro" id="IPR029058">
    <property type="entry name" value="AB_hydrolase_fold"/>
</dbReference>
<dbReference type="RefSeq" id="WP_108742008.1">
    <property type="nucleotide sequence ID" value="NZ_CP020918.1"/>
</dbReference>
<evidence type="ECO:0000313" key="2">
    <source>
        <dbReference type="Proteomes" id="UP000244527"/>
    </source>
</evidence>
<evidence type="ECO:0000313" key="1">
    <source>
        <dbReference type="EMBL" id="AWG23104.1"/>
    </source>
</evidence>
<organism evidence="1 2">
    <name type="scientific">Flavobacterium faecale</name>
    <dbReference type="NCBI Taxonomy" id="1355330"/>
    <lineage>
        <taxon>Bacteria</taxon>
        <taxon>Pseudomonadati</taxon>
        <taxon>Bacteroidota</taxon>
        <taxon>Flavobacteriia</taxon>
        <taxon>Flavobacteriales</taxon>
        <taxon>Flavobacteriaceae</taxon>
        <taxon>Flavobacterium</taxon>
    </lineage>
</organism>
<accession>A0A2S1LH73</accession>
<dbReference type="Gene3D" id="3.40.50.1820">
    <property type="entry name" value="alpha/beta hydrolase"/>
    <property type="match status" value="1"/>
</dbReference>
<dbReference type="AlphaFoldDB" id="A0A2S1LH73"/>
<sequence length="217" mass="23707">MGKHDIKIPLESVTLKGKLMIPPKATGIVVFCNCSSSCTTDPKNIQLAELLQKDNLGTLIFNLLTTTEAANCENKFNIDLLVGRLIKTTDWLLLNPANNELPIGYLGAKTGAAVAMRAAAYFGTDIKAVVSRSGRPDMVMDTLNQITAPTLLLVNGIDIPIISLNKIAYDNLVSEKEMKILPRTPAVMNEANKLKEAAEVAISWFQKYFGSKNTYSF</sequence>
<dbReference type="KEGG" id="ffa:FFWV33_17005"/>
<keyword evidence="1" id="KW-0378">Hydrolase</keyword>
<dbReference type="EMBL" id="CP020918">
    <property type="protein sequence ID" value="AWG23104.1"/>
    <property type="molecule type" value="Genomic_DNA"/>
</dbReference>
<keyword evidence="2" id="KW-1185">Reference proteome</keyword>
<protein>
    <submittedName>
        <fullName evidence="1">Hydrolase</fullName>
    </submittedName>
</protein>
<dbReference type="OrthoDB" id="9810066at2"/>
<reference evidence="1 2" key="1">
    <citation type="submission" date="2017-04" db="EMBL/GenBank/DDBJ databases">
        <title>Compelte genome sequence of WV33.</title>
        <authorList>
            <person name="Lee P.C."/>
        </authorList>
    </citation>
    <scope>NUCLEOTIDE SEQUENCE [LARGE SCALE GENOMIC DNA]</scope>
    <source>
        <strain evidence="1 2">WV33</strain>
    </source>
</reference>
<dbReference type="SUPFAM" id="SSF53474">
    <property type="entry name" value="alpha/beta-Hydrolases"/>
    <property type="match status" value="1"/>
</dbReference>
<dbReference type="GO" id="GO:0016787">
    <property type="term" value="F:hydrolase activity"/>
    <property type="evidence" value="ECO:0007669"/>
    <property type="project" value="UniProtKB-KW"/>
</dbReference>
<dbReference type="Proteomes" id="UP000244527">
    <property type="component" value="Chromosome"/>
</dbReference>
<proteinExistence type="predicted"/>
<gene>
    <name evidence="1" type="ORF">FFWV33_17005</name>
</gene>